<feature type="compositionally biased region" description="Basic and acidic residues" evidence="1">
    <location>
        <begin position="30"/>
        <end position="40"/>
    </location>
</feature>
<evidence type="ECO:0000313" key="4">
    <source>
        <dbReference type="Proteomes" id="UP001310387"/>
    </source>
</evidence>
<feature type="transmembrane region" description="Helical" evidence="2">
    <location>
        <begin position="120"/>
        <end position="141"/>
    </location>
</feature>
<reference evidence="3" key="1">
    <citation type="journal article" date="2024" name="Antonie Van Leeuwenhoek">
        <title>Isoptericola haloaureus sp. nov., a dimorphic actinobacterium isolated from mangrove sediments of southeast India, implicating biosaline agricultural significance through nitrogen fixation and salt tolerance genes.</title>
        <authorList>
            <person name="Prathaban M."/>
            <person name="Prathiviraj R."/>
            <person name="Ravichandran M."/>
            <person name="Natarajan S.D."/>
            <person name="Sobanaa M."/>
            <person name="Hari Krishna Kumar S."/>
            <person name="Chandrasekar V."/>
            <person name="Selvin J."/>
        </authorList>
    </citation>
    <scope>NUCLEOTIDE SEQUENCE</scope>
    <source>
        <strain evidence="3">MP1014</strain>
    </source>
</reference>
<protein>
    <submittedName>
        <fullName evidence="3">Uncharacterized protein</fullName>
    </submittedName>
</protein>
<sequence length="188" mass="19563">MASSNRDADPDDLPDADVDARWTDIVARLSDVEQSGRDVARSTPTGPRGEDAEGNADAGDADAGDAADTTATPEVAAPSPAPRAPGPRDWPASPEVERREETESHFVPPDPAPIGQRDPLLTLAWTVVVAVPVLTVLSVVLRAALAELSVPGWLGPAAGAAFVAAVAVLVWRMPNRRDPEDDDPGAVV</sequence>
<gene>
    <name evidence="3" type="ORF">V5O49_09330</name>
</gene>
<organism evidence="3 4">
    <name type="scientific">Isoptericola haloaureus</name>
    <dbReference type="NCBI Taxonomy" id="1542902"/>
    <lineage>
        <taxon>Bacteria</taxon>
        <taxon>Bacillati</taxon>
        <taxon>Actinomycetota</taxon>
        <taxon>Actinomycetes</taxon>
        <taxon>Micrococcales</taxon>
        <taxon>Promicromonosporaceae</taxon>
        <taxon>Isoptericola</taxon>
    </lineage>
</organism>
<dbReference type="EMBL" id="JBAGLP010000117">
    <property type="protein sequence ID" value="MEG3615320.1"/>
    <property type="molecule type" value="Genomic_DNA"/>
</dbReference>
<feature type="compositionally biased region" description="Basic and acidic residues" evidence="1">
    <location>
        <begin position="95"/>
        <end position="104"/>
    </location>
</feature>
<reference evidence="3" key="2">
    <citation type="submission" date="2024-02" db="EMBL/GenBank/DDBJ databases">
        <authorList>
            <person name="Prathaban M."/>
            <person name="Mythili R."/>
            <person name="Sharmila Devi N."/>
            <person name="Sobanaa M."/>
            <person name="Prathiviraj R."/>
            <person name="Selvin J."/>
        </authorList>
    </citation>
    <scope>NUCLEOTIDE SEQUENCE</scope>
    <source>
        <strain evidence="3">MP1014</strain>
    </source>
</reference>
<dbReference type="Proteomes" id="UP001310387">
    <property type="component" value="Unassembled WGS sequence"/>
</dbReference>
<evidence type="ECO:0000313" key="3">
    <source>
        <dbReference type="EMBL" id="MEG3615320.1"/>
    </source>
</evidence>
<keyword evidence="2" id="KW-0812">Transmembrane</keyword>
<keyword evidence="2" id="KW-0472">Membrane</keyword>
<evidence type="ECO:0000256" key="1">
    <source>
        <dbReference type="SAM" id="MobiDB-lite"/>
    </source>
</evidence>
<feature type="transmembrane region" description="Helical" evidence="2">
    <location>
        <begin position="153"/>
        <end position="171"/>
    </location>
</feature>
<keyword evidence="2" id="KW-1133">Transmembrane helix</keyword>
<proteinExistence type="predicted"/>
<name>A0ABU7Z7S1_9MICO</name>
<dbReference type="RefSeq" id="WP_332901984.1">
    <property type="nucleotide sequence ID" value="NZ_JBAGLP010000117.1"/>
</dbReference>
<feature type="compositionally biased region" description="Low complexity" evidence="1">
    <location>
        <begin position="66"/>
        <end position="78"/>
    </location>
</feature>
<comment type="caution">
    <text evidence="3">The sequence shown here is derived from an EMBL/GenBank/DDBJ whole genome shotgun (WGS) entry which is preliminary data.</text>
</comment>
<feature type="region of interest" description="Disordered" evidence="1">
    <location>
        <begin position="28"/>
        <end position="114"/>
    </location>
</feature>
<accession>A0ABU7Z7S1</accession>
<keyword evidence="4" id="KW-1185">Reference proteome</keyword>
<evidence type="ECO:0000256" key="2">
    <source>
        <dbReference type="SAM" id="Phobius"/>
    </source>
</evidence>